<protein>
    <submittedName>
        <fullName evidence="2">Uncharacterized protein</fullName>
    </submittedName>
</protein>
<evidence type="ECO:0000256" key="1">
    <source>
        <dbReference type="SAM" id="MobiDB-lite"/>
    </source>
</evidence>
<sequence length="115" mass="13789">MRSEHDRQRLRCHAQHRCNRDRNSDHESMQLRVDRKERQKLFSSKTIDTKKREIVRERSSKKEKRREEVEPERESVVVVVERAVSTKKKNSKCHRIASYTHQPTTMSACRRSVSS</sequence>
<feature type="region of interest" description="Disordered" evidence="1">
    <location>
        <begin position="1"/>
        <end position="73"/>
    </location>
</feature>
<dbReference type="EMBL" id="ML220138">
    <property type="protein sequence ID" value="TGZ78744.1"/>
    <property type="molecule type" value="Genomic_DNA"/>
</dbReference>
<gene>
    <name evidence="2" type="ORF">EX30DRAFT_130538</name>
</gene>
<keyword evidence="3" id="KW-1185">Reference proteome</keyword>
<dbReference type="Proteomes" id="UP000298138">
    <property type="component" value="Unassembled WGS sequence"/>
</dbReference>
<dbReference type="AlphaFoldDB" id="A0A4V3SI50"/>
<proteinExistence type="predicted"/>
<evidence type="ECO:0000313" key="2">
    <source>
        <dbReference type="EMBL" id="TGZ78744.1"/>
    </source>
</evidence>
<name>A0A4V3SI50_9PEZI</name>
<feature type="compositionally biased region" description="Basic and acidic residues" evidence="1">
    <location>
        <begin position="18"/>
        <end position="40"/>
    </location>
</feature>
<evidence type="ECO:0000313" key="3">
    <source>
        <dbReference type="Proteomes" id="UP000298138"/>
    </source>
</evidence>
<reference evidence="2 3" key="1">
    <citation type="submission" date="2019-04" db="EMBL/GenBank/DDBJ databases">
        <title>Comparative genomics and transcriptomics to analyze fruiting body development in filamentous ascomycetes.</title>
        <authorList>
            <consortium name="DOE Joint Genome Institute"/>
            <person name="Lutkenhaus R."/>
            <person name="Traeger S."/>
            <person name="Breuer J."/>
            <person name="Kuo A."/>
            <person name="Lipzen A."/>
            <person name="Pangilinan J."/>
            <person name="Dilworth D."/>
            <person name="Sandor L."/>
            <person name="Poggeler S."/>
            <person name="Barry K."/>
            <person name="Grigoriev I.V."/>
            <person name="Nowrousian M."/>
        </authorList>
    </citation>
    <scope>NUCLEOTIDE SEQUENCE [LARGE SCALE GENOMIC DNA]</scope>
    <source>
        <strain evidence="2 3">CBS 389.68</strain>
    </source>
</reference>
<dbReference type="InParanoid" id="A0A4V3SI50"/>
<feature type="compositionally biased region" description="Basic and acidic residues" evidence="1">
    <location>
        <begin position="47"/>
        <end position="73"/>
    </location>
</feature>
<organism evidence="2 3">
    <name type="scientific">Ascodesmis nigricans</name>
    <dbReference type="NCBI Taxonomy" id="341454"/>
    <lineage>
        <taxon>Eukaryota</taxon>
        <taxon>Fungi</taxon>
        <taxon>Dikarya</taxon>
        <taxon>Ascomycota</taxon>
        <taxon>Pezizomycotina</taxon>
        <taxon>Pezizomycetes</taxon>
        <taxon>Pezizales</taxon>
        <taxon>Ascodesmidaceae</taxon>
        <taxon>Ascodesmis</taxon>
    </lineage>
</organism>
<accession>A0A4V3SI50</accession>